<dbReference type="EMBL" id="VEPZ02001332">
    <property type="protein sequence ID" value="KAE8678587.1"/>
    <property type="molecule type" value="Genomic_DNA"/>
</dbReference>
<evidence type="ECO:0000313" key="3">
    <source>
        <dbReference type="Proteomes" id="UP000436088"/>
    </source>
</evidence>
<sequence length="109" mass="11678">MSSTANTMDGNLVYSLKKLRSEQEMAVIQEGRTIKAQLEEMDRANALISASRGRFKNTGGKVMETVVEIQDRHTAAKEIEKLAGVAPGVPGHGGDGGGTGEQWMISNTM</sequence>
<name>A0A6A2YKD9_HIBSY</name>
<feature type="region of interest" description="Disordered" evidence="1">
    <location>
        <begin position="85"/>
        <end position="109"/>
    </location>
</feature>
<evidence type="ECO:0000313" key="2">
    <source>
        <dbReference type="EMBL" id="KAE8678587.1"/>
    </source>
</evidence>
<reference evidence="2" key="1">
    <citation type="submission" date="2019-09" db="EMBL/GenBank/DDBJ databases">
        <title>Draft genome information of white flower Hibiscus syriacus.</title>
        <authorList>
            <person name="Kim Y.-M."/>
        </authorList>
    </citation>
    <scope>NUCLEOTIDE SEQUENCE [LARGE SCALE GENOMIC DNA]</scope>
    <source>
        <strain evidence="2">YM2019G1</strain>
    </source>
</reference>
<protein>
    <submittedName>
        <fullName evidence="2">Uncharacterized protein</fullName>
    </submittedName>
</protein>
<gene>
    <name evidence="2" type="ORF">F3Y22_tig00111403pilonHSYRG00102</name>
</gene>
<feature type="compositionally biased region" description="Gly residues" evidence="1">
    <location>
        <begin position="90"/>
        <end position="100"/>
    </location>
</feature>
<accession>A0A6A2YKD9</accession>
<dbReference type="Proteomes" id="UP000436088">
    <property type="component" value="Unassembled WGS sequence"/>
</dbReference>
<organism evidence="2 3">
    <name type="scientific">Hibiscus syriacus</name>
    <name type="common">Rose of Sharon</name>
    <dbReference type="NCBI Taxonomy" id="106335"/>
    <lineage>
        <taxon>Eukaryota</taxon>
        <taxon>Viridiplantae</taxon>
        <taxon>Streptophyta</taxon>
        <taxon>Embryophyta</taxon>
        <taxon>Tracheophyta</taxon>
        <taxon>Spermatophyta</taxon>
        <taxon>Magnoliopsida</taxon>
        <taxon>eudicotyledons</taxon>
        <taxon>Gunneridae</taxon>
        <taxon>Pentapetalae</taxon>
        <taxon>rosids</taxon>
        <taxon>malvids</taxon>
        <taxon>Malvales</taxon>
        <taxon>Malvaceae</taxon>
        <taxon>Malvoideae</taxon>
        <taxon>Hibiscus</taxon>
    </lineage>
</organism>
<evidence type="ECO:0000256" key="1">
    <source>
        <dbReference type="SAM" id="MobiDB-lite"/>
    </source>
</evidence>
<proteinExistence type="predicted"/>
<dbReference type="AlphaFoldDB" id="A0A6A2YKD9"/>
<comment type="caution">
    <text evidence="2">The sequence shown here is derived from an EMBL/GenBank/DDBJ whole genome shotgun (WGS) entry which is preliminary data.</text>
</comment>
<keyword evidence="3" id="KW-1185">Reference proteome</keyword>